<dbReference type="SUPFAM" id="SSF51261">
    <property type="entry name" value="Duplicated hybrid motif"/>
    <property type="match status" value="1"/>
</dbReference>
<protein>
    <submittedName>
        <fullName evidence="11">PTS sugar transporter subunit IIA</fullName>
    </submittedName>
</protein>
<dbReference type="PATRIC" id="fig|1433289.7.peg.240"/>
<dbReference type="HOGENOM" id="CLU_012312_5_1_9"/>
<keyword evidence="5" id="KW-0808">Transferase</keyword>
<dbReference type="Proteomes" id="UP000024559">
    <property type="component" value="Chromosome"/>
</dbReference>
<evidence type="ECO:0000256" key="8">
    <source>
        <dbReference type="ARBA" id="ARBA00022777"/>
    </source>
</evidence>
<evidence type="ECO:0000256" key="3">
    <source>
        <dbReference type="ARBA" id="ARBA00022448"/>
    </source>
</evidence>
<dbReference type="InterPro" id="IPR050890">
    <property type="entry name" value="PTS_EIIA_component"/>
</dbReference>
<keyword evidence="9" id="KW-0472">Membrane</keyword>
<sequence>MPKGLVIKGQGVQDIYGHKVDILKSDIQDVLDSGEVIPETLPSQVTAVQKAEAQFKGVTEDVHSVADGQVISIEDVKDPVFSQRMMGDGFAVEPENGKIVSPLAGKVSSIFPTKHALGLVSDNGLEVLVHIGLDTVSLEGKPFEVKVTEGQTVAAGDLLVEADLAAIREAGRETSTVVVFTNTDAIKSVKVEHTGKLVANAPVAKVEL</sequence>
<dbReference type="PROSITE" id="PS51093">
    <property type="entry name" value="PTS_EIIA_TYPE_1"/>
    <property type="match status" value="1"/>
</dbReference>
<keyword evidence="6" id="KW-0598">Phosphotransferase system</keyword>
<feature type="domain" description="PTS EIIA type-1" evidence="10">
    <location>
        <begin position="78"/>
        <end position="182"/>
    </location>
</feature>
<keyword evidence="7" id="KW-0812">Transmembrane</keyword>
<dbReference type="GO" id="GO:0005737">
    <property type="term" value="C:cytoplasm"/>
    <property type="evidence" value="ECO:0007669"/>
    <property type="project" value="UniProtKB-SubCell"/>
</dbReference>
<accession>A0A0E2Q425</accession>
<keyword evidence="4 11" id="KW-0762">Sugar transport</keyword>
<dbReference type="PANTHER" id="PTHR45008">
    <property type="entry name" value="PTS SYSTEM GLUCOSE-SPECIFIC EIIA COMPONENT"/>
    <property type="match status" value="1"/>
</dbReference>
<evidence type="ECO:0000256" key="7">
    <source>
        <dbReference type="ARBA" id="ARBA00022692"/>
    </source>
</evidence>
<dbReference type="InterPro" id="IPR011055">
    <property type="entry name" value="Dup_hybrid_motif"/>
</dbReference>
<keyword evidence="3" id="KW-0813">Transport</keyword>
<evidence type="ECO:0000259" key="10">
    <source>
        <dbReference type="PROSITE" id="PS51093"/>
    </source>
</evidence>
<evidence type="ECO:0000256" key="9">
    <source>
        <dbReference type="ARBA" id="ARBA00022989"/>
    </source>
</evidence>
<comment type="caution">
    <text evidence="11">The sequence shown here is derived from an EMBL/GenBank/DDBJ whole genome shotgun (WGS) entry which is preliminary data.</text>
</comment>
<reference evidence="12" key="1">
    <citation type="submission" date="2013-12" db="EMBL/GenBank/DDBJ databases">
        <title>Genome sequences of Streptococcus thermophilus strains MTH17CL396 and M17PTZA496 isolated from Fontina cheese in Valle d'Aosta region (Italy).</title>
        <authorList>
            <person name="Treu L."/>
            <person name="Giacomini A."/>
            <person name="Corich V."/>
            <person name="Vendramin V."/>
            <person name="Bovo B."/>
        </authorList>
    </citation>
    <scope>NUCLEOTIDE SEQUENCE [LARGE SCALE GENOMIC DNA]</scope>
    <source>
        <strain evidence="12">M17PTZA496</strain>
    </source>
</reference>
<gene>
    <name evidence="11" type="ORF">X841_01330</name>
</gene>
<dbReference type="Gene3D" id="2.70.70.10">
    <property type="entry name" value="Glucose Permease (Domain IIA)"/>
    <property type="match status" value="1"/>
</dbReference>
<dbReference type="EMBL" id="AZJT01000011">
    <property type="protein sequence ID" value="ETW91714.1"/>
    <property type="molecule type" value="Genomic_DNA"/>
</dbReference>
<name>A0A0E2Q425_STRTR</name>
<evidence type="ECO:0000256" key="4">
    <source>
        <dbReference type="ARBA" id="ARBA00022597"/>
    </source>
</evidence>
<dbReference type="GO" id="GO:0005886">
    <property type="term" value="C:plasma membrane"/>
    <property type="evidence" value="ECO:0007669"/>
    <property type="project" value="UniProtKB-SubCell"/>
</dbReference>
<comment type="subcellular location">
    <subcellularLocation>
        <location evidence="2">Cell membrane</location>
        <topology evidence="2">Multi-pass membrane protein</topology>
    </subcellularLocation>
    <subcellularLocation>
        <location evidence="1">Cytoplasm</location>
    </subcellularLocation>
</comment>
<proteinExistence type="predicted"/>
<keyword evidence="8" id="KW-0418">Kinase</keyword>
<evidence type="ECO:0000256" key="5">
    <source>
        <dbReference type="ARBA" id="ARBA00022679"/>
    </source>
</evidence>
<dbReference type="GO" id="GO:0016301">
    <property type="term" value="F:kinase activity"/>
    <property type="evidence" value="ECO:0007669"/>
    <property type="project" value="UniProtKB-KW"/>
</dbReference>
<dbReference type="AlphaFoldDB" id="A0A0E2Q425"/>
<dbReference type="FunFam" id="2.70.70.10:FF:000001">
    <property type="entry name" value="PTS system glucose-specific IIA component"/>
    <property type="match status" value="1"/>
</dbReference>
<evidence type="ECO:0000313" key="12">
    <source>
        <dbReference type="Proteomes" id="UP000024559"/>
    </source>
</evidence>
<dbReference type="PROSITE" id="PS00371">
    <property type="entry name" value="PTS_EIIA_TYPE_1_HIS"/>
    <property type="match status" value="1"/>
</dbReference>
<dbReference type="Pfam" id="PF00358">
    <property type="entry name" value="PTS_EIIA_1"/>
    <property type="match status" value="1"/>
</dbReference>
<evidence type="ECO:0000313" key="11">
    <source>
        <dbReference type="EMBL" id="ETW91714.1"/>
    </source>
</evidence>
<dbReference type="GO" id="GO:0009401">
    <property type="term" value="P:phosphoenolpyruvate-dependent sugar phosphotransferase system"/>
    <property type="evidence" value="ECO:0007669"/>
    <property type="project" value="UniProtKB-KW"/>
</dbReference>
<dbReference type="NCBIfam" id="TIGR00830">
    <property type="entry name" value="PTBA"/>
    <property type="match status" value="1"/>
</dbReference>
<evidence type="ECO:0000256" key="6">
    <source>
        <dbReference type="ARBA" id="ARBA00022683"/>
    </source>
</evidence>
<evidence type="ECO:0000256" key="1">
    <source>
        <dbReference type="ARBA" id="ARBA00004496"/>
    </source>
</evidence>
<dbReference type="InterPro" id="IPR001127">
    <property type="entry name" value="PTS_EIIA_1_perm"/>
</dbReference>
<evidence type="ECO:0000256" key="2">
    <source>
        <dbReference type="ARBA" id="ARBA00004651"/>
    </source>
</evidence>
<keyword evidence="9" id="KW-1133">Transmembrane helix</keyword>
<organism evidence="11 12">
    <name type="scientific">Streptococcus thermophilus M17PTZA496</name>
    <dbReference type="NCBI Taxonomy" id="1433289"/>
    <lineage>
        <taxon>Bacteria</taxon>
        <taxon>Bacillati</taxon>
        <taxon>Bacillota</taxon>
        <taxon>Bacilli</taxon>
        <taxon>Lactobacillales</taxon>
        <taxon>Streptococcaceae</taxon>
        <taxon>Streptococcus</taxon>
    </lineage>
</organism>
<dbReference type="PANTHER" id="PTHR45008:SF1">
    <property type="entry name" value="PTS SYSTEM GLUCOSE-SPECIFIC EIIA COMPONENT"/>
    <property type="match status" value="1"/>
</dbReference>